<dbReference type="GO" id="GO:0004523">
    <property type="term" value="F:RNA-DNA hybrid ribonuclease activity"/>
    <property type="evidence" value="ECO:0007669"/>
    <property type="project" value="InterPro"/>
</dbReference>
<name>A0A7J8YQA3_GOSAI</name>
<sequence>PTLSHLFFADDLVIFSKKDLIHCGIIKEEICANLGFQQVQDLGRYLGIPLFHQRSIAKVWPLLKYNMIWSVGDDTNIRCWKDAWVPNVGPLINHVSAHANVISNYKLNEVILKDGSWNLDLFRLWLPEEIIHLILSKVRHFLWLTLKQRLLTNTGRVRRRFRQDKLCPLCRHGIEHALHVLRDCPTAKDGKYMNLNKILKVSFSWVNQYTSTNKCISMIDLSDNLEVVNTICDNRSAGPHSSLVRRIQQIFSSKDRWFLRYSPRENNQVVDTLAKLAHNNDEDLCISDKPPVENQAALEEDSLKEFSNLNISM</sequence>
<organism evidence="3 4">
    <name type="scientific">Gossypium aridum</name>
    <name type="common">American cotton</name>
    <name type="synonym">Erioxylum aridum</name>
    <dbReference type="NCBI Taxonomy" id="34290"/>
    <lineage>
        <taxon>Eukaryota</taxon>
        <taxon>Viridiplantae</taxon>
        <taxon>Streptophyta</taxon>
        <taxon>Embryophyta</taxon>
        <taxon>Tracheophyta</taxon>
        <taxon>Spermatophyta</taxon>
        <taxon>Magnoliopsida</taxon>
        <taxon>eudicotyledons</taxon>
        <taxon>Gunneridae</taxon>
        <taxon>Pentapetalae</taxon>
        <taxon>rosids</taxon>
        <taxon>malvids</taxon>
        <taxon>Malvales</taxon>
        <taxon>Malvaceae</taxon>
        <taxon>Malvoideae</taxon>
        <taxon>Gossypium</taxon>
    </lineage>
</organism>
<accession>A0A7J8YQA3</accession>
<evidence type="ECO:0000259" key="2">
    <source>
        <dbReference type="Pfam" id="PF13966"/>
    </source>
</evidence>
<evidence type="ECO:0008006" key="5">
    <source>
        <dbReference type="Google" id="ProtNLM"/>
    </source>
</evidence>
<dbReference type="GO" id="GO:0003676">
    <property type="term" value="F:nucleic acid binding"/>
    <property type="evidence" value="ECO:0007669"/>
    <property type="project" value="InterPro"/>
</dbReference>
<feature type="domain" description="RNase H type-1" evidence="1">
    <location>
        <begin position="222"/>
        <end position="277"/>
    </location>
</feature>
<feature type="non-terminal residue" evidence="3">
    <location>
        <position position="313"/>
    </location>
</feature>
<comment type="caution">
    <text evidence="3">The sequence shown here is derived from an EMBL/GenBank/DDBJ whole genome shotgun (WGS) entry which is preliminary data.</text>
</comment>
<keyword evidence="4" id="KW-1185">Reference proteome</keyword>
<dbReference type="InterPro" id="IPR002156">
    <property type="entry name" value="RNaseH_domain"/>
</dbReference>
<gene>
    <name evidence="3" type="ORF">Goari_022259</name>
</gene>
<dbReference type="Proteomes" id="UP000593577">
    <property type="component" value="Unassembled WGS sequence"/>
</dbReference>
<dbReference type="Pfam" id="PF13456">
    <property type="entry name" value="RVT_3"/>
    <property type="match status" value="1"/>
</dbReference>
<dbReference type="EMBL" id="JABFAA010292968">
    <property type="protein sequence ID" value="MBA0701542.1"/>
    <property type="molecule type" value="Genomic_DNA"/>
</dbReference>
<evidence type="ECO:0000313" key="4">
    <source>
        <dbReference type="Proteomes" id="UP000593577"/>
    </source>
</evidence>
<evidence type="ECO:0000259" key="1">
    <source>
        <dbReference type="Pfam" id="PF13456"/>
    </source>
</evidence>
<proteinExistence type="predicted"/>
<reference evidence="3 4" key="1">
    <citation type="journal article" date="2019" name="Genome Biol. Evol.">
        <title>Insights into the evolution of the New World diploid cottons (Gossypium, subgenus Houzingenia) based on genome sequencing.</title>
        <authorList>
            <person name="Grover C.E."/>
            <person name="Arick M.A. 2nd"/>
            <person name="Thrash A."/>
            <person name="Conover J.L."/>
            <person name="Sanders W.S."/>
            <person name="Peterson D.G."/>
            <person name="Frelichowski J.E."/>
            <person name="Scheffler J.A."/>
            <person name="Scheffler B.E."/>
            <person name="Wendel J.F."/>
        </authorList>
    </citation>
    <scope>NUCLEOTIDE SEQUENCE [LARGE SCALE GENOMIC DNA]</scope>
    <source>
        <strain evidence="3">185</strain>
        <tissue evidence="3">Leaf</tissue>
    </source>
</reference>
<dbReference type="Pfam" id="PF13966">
    <property type="entry name" value="zf-RVT"/>
    <property type="match status" value="1"/>
</dbReference>
<evidence type="ECO:0000313" key="3">
    <source>
        <dbReference type="EMBL" id="MBA0701542.1"/>
    </source>
</evidence>
<protein>
    <recommendedName>
        <fullName evidence="5">Reverse transcriptase</fullName>
    </recommendedName>
</protein>
<dbReference type="AlphaFoldDB" id="A0A7J8YQA3"/>
<feature type="domain" description="Reverse transcriptase zinc-binding" evidence="2">
    <location>
        <begin position="134"/>
        <end position="188"/>
    </location>
</feature>
<dbReference type="InterPro" id="IPR026960">
    <property type="entry name" value="RVT-Znf"/>
</dbReference>